<dbReference type="AlphaFoldDB" id="A0A6H0Y393"/>
<evidence type="ECO:0000313" key="4">
    <source>
        <dbReference type="EMBL" id="QIX01110.1"/>
    </source>
</evidence>
<feature type="domain" description="AB hydrolase-1" evidence="3">
    <location>
        <begin position="85"/>
        <end position="191"/>
    </location>
</feature>
<dbReference type="OrthoDB" id="408373at2759"/>
<dbReference type="EMBL" id="CP051142">
    <property type="protein sequence ID" value="QIX01110.1"/>
    <property type="molecule type" value="Genomic_DNA"/>
</dbReference>
<dbReference type="InterPro" id="IPR029058">
    <property type="entry name" value="AB_hydrolase_fold"/>
</dbReference>
<evidence type="ECO:0000259" key="3">
    <source>
        <dbReference type="Pfam" id="PF00561"/>
    </source>
</evidence>
<protein>
    <recommendedName>
        <fullName evidence="3">AB hydrolase-1 domain-containing protein</fullName>
    </recommendedName>
</protein>
<dbReference type="GO" id="GO:0016787">
    <property type="term" value="F:hydrolase activity"/>
    <property type="evidence" value="ECO:0007669"/>
    <property type="project" value="UniProtKB-KW"/>
</dbReference>
<keyword evidence="5" id="KW-1185">Reference proteome</keyword>
<dbReference type="Gene3D" id="3.40.50.1820">
    <property type="entry name" value="alpha/beta hydrolase"/>
    <property type="match status" value="1"/>
</dbReference>
<accession>A0A6H0Y393</accession>
<name>A0A6H0Y393_9PEZI</name>
<dbReference type="InterPro" id="IPR000639">
    <property type="entry name" value="Epox_hydrolase-like"/>
</dbReference>
<gene>
    <name evidence="4" type="ORF">AMS68_006627</name>
</gene>
<reference evidence="4 5" key="1">
    <citation type="journal article" date="2016" name="Sci. Rep.">
        <title>Peltaster fructicola genome reveals evolution from an invasive phytopathogen to an ectophytic parasite.</title>
        <authorList>
            <person name="Xu C."/>
            <person name="Chen H."/>
            <person name="Gleason M.L."/>
            <person name="Xu J.R."/>
            <person name="Liu H."/>
            <person name="Zhang R."/>
            <person name="Sun G."/>
        </authorList>
    </citation>
    <scope>NUCLEOTIDE SEQUENCE [LARGE SCALE GENOMIC DNA]</scope>
    <source>
        <strain evidence="4 5">LNHT1506</strain>
    </source>
</reference>
<dbReference type="PANTHER" id="PTHR43329">
    <property type="entry name" value="EPOXIDE HYDROLASE"/>
    <property type="match status" value="1"/>
</dbReference>
<keyword evidence="1" id="KW-0378">Hydrolase</keyword>
<comment type="similarity">
    <text evidence="2">Belongs to the AB hydrolase superfamily. Epoxide hydrolase family.</text>
</comment>
<evidence type="ECO:0000256" key="2">
    <source>
        <dbReference type="ARBA" id="ARBA00038334"/>
    </source>
</evidence>
<evidence type="ECO:0000313" key="5">
    <source>
        <dbReference type="Proteomes" id="UP000503462"/>
    </source>
</evidence>
<organism evidence="4 5">
    <name type="scientific">Peltaster fructicola</name>
    <dbReference type="NCBI Taxonomy" id="286661"/>
    <lineage>
        <taxon>Eukaryota</taxon>
        <taxon>Fungi</taxon>
        <taxon>Dikarya</taxon>
        <taxon>Ascomycota</taxon>
        <taxon>Pezizomycotina</taxon>
        <taxon>Dothideomycetes</taxon>
        <taxon>Dothideomycetes incertae sedis</taxon>
        <taxon>Peltaster</taxon>
    </lineage>
</organism>
<evidence type="ECO:0000256" key="1">
    <source>
        <dbReference type="ARBA" id="ARBA00022801"/>
    </source>
</evidence>
<dbReference type="PRINTS" id="PR00412">
    <property type="entry name" value="EPOXHYDRLASE"/>
</dbReference>
<dbReference type="Proteomes" id="UP000503462">
    <property type="component" value="Chromosome 4"/>
</dbReference>
<dbReference type="Pfam" id="PF00561">
    <property type="entry name" value="Abhydrolase_1"/>
    <property type="match status" value="1"/>
</dbReference>
<proteinExistence type="inferred from homology"/>
<sequence>MLKSALTRVGIPPRLQQELVGLSPVTLITLFALPAPALSWALTMSNIAVDKIGPYDSRITHEYVEVNGNRWHYVDAKPKGPQRGTIFLVHGYPDIWLAWRYQVPLLLSLGLRCIIPDCMGYGGSDAPLDVKNYTWKHHADAFAGIAKHVGVNKIILGGHDWGGMVVYRFAQWYPELVTHVFSVATPFFSPNSSYVSIEDLIGGPLPNLGYQLQFGSSDGVIEKAFNTKPTLRKFVKAAYGGQVPSQANLFSPESGFNIKAILNEDVSMSPLLSAEEVDYYVDHFSIHGLRGPCNWYRVNRANHDEDSTIPEATRLTVPQPTLFIACQKDDVLLPEMSVGMEKYIPNLSRATVPASHWALWHTPQETNAAIKAWFEGVVFGGKSKL</sequence>
<dbReference type="SUPFAM" id="SSF53474">
    <property type="entry name" value="alpha/beta-Hydrolases"/>
    <property type="match status" value="1"/>
</dbReference>
<dbReference type="InterPro" id="IPR000073">
    <property type="entry name" value="AB_hydrolase_1"/>
</dbReference>